<evidence type="ECO:0000256" key="2">
    <source>
        <dbReference type="ARBA" id="ARBA00022679"/>
    </source>
</evidence>
<feature type="non-terminal residue" evidence="5">
    <location>
        <position position="1"/>
    </location>
</feature>
<organism evidence="5 6">
    <name type="scientific">Phocaeicola vulgatus</name>
    <name type="common">Bacteroides vulgatus</name>
    <dbReference type="NCBI Taxonomy" id="821"/>
    <lineage>
        <taxon>Bacteria</taxon>
        <taxon>Pseudomonadati</taxon>
        <taxon>Bacteroidota</taxon>
        <taxon>Bacteroidia</taxon>
        <taxon>Bacteroidales</taxon>
        <taxon>Bacteroidaceae</taxon>
        <taxon>Phocaeicola</taxon>
    </lineage>
</organism>
<dbReference type="RefSeq" id="WP_185153289.1">
    <property type="nucleotide sequence ID" value="NZ_VULU01000101.1"/>
</dbReference>
<dbReference type="GO" id="GO:0003886">
    <property type="term" value="F:DNA (cytosine-5-)-methyltransferase activity"/>
    <property type="evidence" value="ECO:0007669"/>
    <property type="project" value="UniProtKB-EC"/>
</dbReference>
<evidence type="ECO:0000256" key="1">
    <source>
        <dbReference type="ARBA" id="ARBA00022603"/>
    </source>
</evidence>
<proteinExistence type="predicted"/>
<evidence type="ECO:0000256" key="3">
    <source>
        <dbReference type="ARBA" id="ARBA00022747"/>
    </source>
</evidence>
<dbReference type="GO" id="GO:0032259">
    <property type="term" value="P:methylation"/>
    <property type="evidence" value="ECO:0007669"/>
    <property type="project" value="UniProtKB-KW"/>
</dbReference>
<dbReference type="GO" id="GO:0009307">
    <property type="term" value="P:DNA restriction-modification system"/>
    <property type="evidence" value="ECO:0007669"/>
    <property type="project" value="UniProtKB-KW"/>
</dbReference>
<name>A0A7K0JMB4_PHOVU</name>
<evidence type="ECO:0000256" key="4">
    <source>
        <dbReference type="ARBA" id="ARBA00047422"/>
    </source>
</evidence>
<dbReference type="AlphaFoldDB" id="A0A7K0JMB4"/>
<dbReference type="Pfam" id="PF00145">
    <property type="entry name" value="DNA_methylase"/>
    <property type="match status" value="1"/>
</dbReference>
<evidence type="ECO:0000313" key="5">
    <source>
        <dbReference type="EMBL" id="MSS51137.1"/>
    </source>
</evidence>
<dbReference type="InterPro" id="IPR001525">
    <property type="entry name" value="C5_MeTfrase"/>
</dbReference>
<sequence length="57" mass="6489">ELKKIMGFPEDYVLIGTQADQKKFIGNAVEVTQARKNTEALCKVLKKLRLKKLKEIA</sequence>
<dbReference type="SUPFAM" id="SSF53335">
    <property type="entry name" value="S-adenosyl-L-methionine-dependent methyltransferases"/>
    <property type="match status" value="1"/>
</dbReference>
<protein>
    <submittedName>
        <fullName evidence="5">DNA cytosine methyltransferase</fullName>
    </submittedName>
</protein>
<evidence type="ECO:0000313" key="6">
    <source>
        <dbReference type="Proteomes" id="UP000460950"/>
    </source>
</evidence>
<accession>A0A7K0JMB4</accession>
<keyword evidence="1 5" id="KW-0489">Methyltransferase</keyword>
<reference evidence="5 6" key="1">
    <citation type="submission" date="2019-09" db="EMBL/GenBank/DDBJ databases">
        <title>In-depth cultivation of the pig gut microbiome towards novel bacterial diversity and tailored functional studies.</title>
        <authorList>
            <person name="Wylensek D."/>
            <person name="Hitch T.C.A."/>
            <person name="Clavel T."/>
        </authorList>
    </citation>
    <scope>NUCLEOTIDE SEQUENCE [LARGE SCALE GENOMIC DNA]</scope>
    <source>
        <strain evidence="5 6">WCA-389-WT-3C</strain>
    </source>
</reference>
<dbReference type="Proteomes" id="UP000460950">
    <property type="component" value="Unassembled WGS sequence"/>
</dbReference>
<keyword evidence="3" id="KW-0680">Restriction system</keyword>
<dbReference type="Gene3D" id="3.90.120.10">
    <property type="entry name" value="DNA Methylase, subunit A, domain 2"/>
    <property type="match status" value="1"/>
</dbReference>
<keyword evidence="2 5" id="KW-0808">Transferase</keyword>
<dbReference type="InterPro" id="IPR029063">
    <property type="entry name" value="SAM-dependent_MTases_sf"/>
</dbReference>
<comment type="catalytic activity">
    <reaction evidence="4">
        <text>a 2'-deoxycytidine in DNA + S-adenosyl-L-methionine = a 5-methyl-2'-deoxycytidine in DNA + S-adenosyl-L-homocysteine + H(+)</text>
        <dbReference type="Rhea" id="RHEA:13681"/>
        <dbReference type="Rhea" id="RHEA-COMP:11369"/>
        <dbReference type="Rhea" id="RHEA-COMP:11370"/>
        <dbReference type="ChEBI" id="CHEBI:15378"/>
        <dbReference type="ChEBI" id="CHEBI:57856"/>
        <dbReference type="ChEBI" id="CHEBI:59789"/>
        <dbReference type="ChEBI" id="CHEBI:85452"/>
        <dbReference type="ChEBI" id="CHEBI:85454"/>
        <dbReference type="EC" id="2.1.1.37"/>
    </reaction>
</comment>
<comment type="caution">
    <text evidence="5">The sequence shown here is derived from an EMBL/GenBank/DDBJ whole genome shotgun (WGS) entry which is preliminary data.</text>
</comment>
<dbReference type="EMBL" id="VULU01000101">
    <property type="protein sequence ID" value="MSS51137.1"/>
    <property type="molecule type" value="Genomic_DNA"/>
</dbReference>
<gene>
    <name evidence="5" type="ORF">FYJ30_23460</name>
</gene>